<comment type="caution">
    <text evidence="18">Lacks conserved residue(s) required for the propagation of feature annotation.</text>
</comment>
<dbReference type="RefSeq" id="WP_126383393.1">
    <property type="nucleotide sequence ID" value="NZ_RXYK01000001.1"/>
</dbReference>
<dbReference type="HAMAP" id="MF_01965">
    <property type="entry name" value="NADHX_dehydratase"/>
    <property type="match status" value="1"/>
</dbReference>
<keyword evidence="11 18" id="KW-0413">Isomerase</keyword>
<keyword evidence="12 17" id="KW-0456">Lyase</keyword>
<evidence type="ECO:0000256" key="17">
    <source>
        <dbReference type="HAMAP-Rule" id="MF_01965"/>
    </source>
</evidence>
<dbReference type="Proteomes" id="UP000279908">
    <property type="component" value="Unassembled WGS sequence"/>
</dbReference>
<evidence type="ECO:0000313" key="23">
    <source>
        <dbReference type="Proteomes" id="UP000279908"/>
    </source>
</evidence>
<proteinExistence type="inferred from homology"/>
<evidence type="ECO:0000256" key="6">
    <source>
        <dbReference type="ARBA" id="ARBA00022741"/>
    </source>
</evidence>
<dbReference type="GO" id="GO:0052856">
    <property type="term" value="F:NAD(P)HX epimerase activity"/>
    <property type="evidence" value="ECO:0007669"/>
    <property type="project" value="UniProtKB-UniRule"/>
</dbReference>
<dbReference type="Pfam" id="PF03853">
    <property type="entry name" value="YjeF_N"/>
    <property type="match status" value="1"/>
</dbReference>
<dbReference type="Gene3D" id="3.40.1190.20">
    <property type="match status" value="1"/>
</dbReference>
<evidence type="ECO:0000256" key="12">
    <source>
        <dbReference type="ARBA" id="ARBA00023239"/>
    </source>
</evidence>
<dbReference type="GO" id="GO:0110051">
    <property type="term" value="P:metabolite repair"/>
    <property type="evidence" value="ECO:0007669"/>
    <property type="project" value="TreeGrafter"/>
</dbReference>
<feature type="binding site" evidence="18">
    <location>
        <position position="178"/>
    </location>
    <ligand>
        <name>(6S)-NADPHX</name>
        <dbReference type="ChEBI" id="CHEBI:64076"/>
    </ligand>
</feature>
<dbReference type="GO" id="GO:0046872">
    <property type="term" value="F:metal ion binding"/>
    <property type="evidence" value="ECO:0007669"/>
    <property type="project" value="UniProtKB-UniRule"/>
</dbReference>
<evidence type="ECO:0000256" key="8">
    <source>
        <dbReference type="ARBA" id="ARBA00022857"/>
    </source>
</evidence>
<dbReference type="NCBIfam" id="TIGR00197">
    <property type="entry name" value="yjeF_nterm"/>
    <property type="match status" value="1"/>
</dbReference>
<comment type="catalytic activity">
    <reaction evidence="16 17 19">
        <text>(6S)-NADPHX + ADP = AMP + phosphate + NADPH + H(+)</text>
        <dbReference type="Rhea" id="RHEA:32235"/>
        <dbReference type="ChEBI" id="CHEBI:15378"/>
        <dbReference type="ChEBI" id="CHEBI:43474"/>
        <dbReference type="ChEBI" id="CHEBI:57783"/>
        <dbReference type="ChEBI" id="CHEBI:64076"/>
        <dbReference type="ChEBI" id="CHEBI:456215"/>
        <dbReference type="ChEBI" id="CHEBI:456216"/>
        <dbReference type="EC" id="4.2.1.136"/>
    </reaction>
</comment>
<dbReference type="PIRSF" id="PIRSF017184">
    <property type="entry name" value="Nnr"/>
    <property type="match status" value="1"/>
</dbReference>
<dbReference type="PANTHER" id="PTHR12592">
    <property type="entry name" value="ATP-DEPENDENT (S)-NAD(P)H-HYDRATE DEHYDRATASE FAMILY MEMBER"/>
    <property type="match status" value="1"/>
</dbReference>
<feature type="binding site" evidence="18">
    <location>
        <position position="181"/>
    </location>
    <ligand>
        <name>K(+)</name>
        <dbReference type="ChEBI" id="CHEBI:29103"/>
    </ligand>
</feature>
<keyword evidence="9 18" id="KW-0630">Potassium</keyword>
<accession>A0A432AXT9</accession>
<dbReference type="InterPro" id="IPR017953">
    <property type="entry name" value="Carbohydrate_kinase_pred_CS"/>
</dbReference>
<comment type="catalytic activity">
    <reaction evidence="1 18 19">
        <text>(6R)-NADHX = (6S)-NADHX</text>
        <dbReference type="Rhea" id="RHEA:32215"/>
        <dbReference type="ChEBI" id="CHEBI:64074"/>
        <dbReference type="ChEBI" id="CHEBI:64075"/>
        <dbReference type="EC" id="5.1.99.6"/>
    </reaction>
</comment>
<dbReference type="PANTHER" id="PTHR12592:SF0">
    <property type="entry name" value="ATP-DEPENDENT (S)-NAD(P)H-HYDRATE DEHYDRATASE"/>
    <property type="match status" value="1"/>
</dbReference>
<dbReference type="EC" id="4.2.1.136" evidence="19"/>
<evidence type="ECO:0000259" key="20">
    <source>
        <dbReference type="PROSITE" id="PS51383"/>
    </source>
</evidence>
<name>A0A432AXT9_CHLPH</name>
<keyword evidence="10 17" id="KW-0520">NAD</keyword>
<comment type="cofactor">
    <cofactor evidence="17">
        <name>Mg(2+)</name>
        <dbReference type="ChEBI" id="CHEBI:18420"/>
    </cofactor>
</comment>
<dbReference type="Pfam" id="PF01256">
    <property type="entry name" value="Carb_kinase"/>
    <property type="match status" value="1"/>
</dbReference>
<evidence type="ECO:0000256" key="4">
    <source>
        <dbReference type="ARBA" id="ARBA00009524"/>
    </source>
</evidence>
<evidence type="ECO:0000256" key="7">
    <source>
        <dbReference type="ARBA" id="ARBA00022840"/>
    </source>
</evidence>
<feature type="domain" description="YjeF C-terminal" evidence="20">
    <location>
        <begin position="243"/>
        <end position="521"/>
    </location>
</feature>
<dbReference type="InterPro" id="IPR030677">
    <property type="entry name" value="Nnr"/>
</dbReference>
<evidence type="ECO:0000256" key="5">
    <source>
        <dbReference type="ARBA" id="ARBA00022723"/>
    </source>
</evidence>
<evidence type="ECO:0000313" key="22">
    <source>
        <dbReference type="EMBL" id="RTY40013.1"/>
    </source>
</evidence>
<feature type="binding site" evidence="17">
    <location>
        <begin position="434"/>
        <end position="438"/>
    </location>
    <ligand>
        <name>AMP</name>
        <dbReference type="ChEBI" id="CHEBI:456215"/>
    </ligand>
</feature>
<feature type="binding site" evidence="17">
    <location>
        <position position="282"/>
    </location>
    <ligand>
        <name>(6S)-NADPHX</name>
        <dbReference type="ChEBI" id="CHEBI:64076"/>
    </ligand>
</feature>
<dbReference type="EC" id="5.1.99.6" evidence="19"/>
<dbReference type="InterPro" id="IPR004443">
    <property type="entry name" value="YjeF_N_dom"/>
</dbReference>
<keyword evidence="13" id="KW-0511">Multifunctional enzyme</keyword>
<feature type="binding site" evidence="18">
    <location>
        <position position="63"/>
    </location>
    <ligand>
        <name>K(+)</name>
        <dbReference type="ChEBI" id="CHEBI:29103"/>
    </ligand>
</feature>
<evidence type="ECO:0000256" key="16">
    <source>
        <dbReference type="ARBA" id="ARBA00049209"/>
    </source>
</evidence>
<dbReference type="HAMAP" id="MF_01966">
    <property type="entry name" value="NADHX_epimerase"/>
    <property type="match status" value="1"/>
</dbReference>
<evidence type="ECO:0000256" key="19">
    <source>
        <dbReference type="PIRNR" id="PIRNR017184"/>
    </source>
</evidence>
<dbReference type="PROSITE" id="PS01050">
    <property type="entry name" value="YJEF_C_2"/>
    <property type="match status" value="1"/>
</dbReference>
<gene>
    <name evidence="17" type="primary">nnrD</name>
    <name evidence="18" type="synonym">nnrE</name>
    <name evidence="22" type="ORF">EKD02_01045</name>
</gene>
<feature type="binding site" evidence="17">
    <location>
        <position position="397"/>
    </location>
    <ligand>
        <name>(6S)-NADPHX</name>
        <dbReference type="ChEBI" id="CHEBI:64076"/>
    </ligand>
</feature>
<comment type="cofactor">
    <cofactor evidence="18 19">
        <name>K(+)</name>
        <dbReference type="ChEBI" id="CHEBI:29103"/>
    </cofactor>
    <text evidence="18 19">Binds 1 potassium ion per subunit.</text>
</comment>
<dbReference type="PROSITE" id="PS51383">
    <property type="entry name" value="YJEF_C_3"/>
    <property type="match status" value="1"/>
</dbReference>
<dbReference type="CDD" id="cd01171">
    <property type="entry name" value="YXKO-related"/>
    <property type="match status" value="1"/>
</dbReference>
<evidence type="ECO:0000256" key="18">
    <source>
        <dbReference type="HAMAP-Rule" id="MF_01966"/>
    </source>
</evidence>
<feature type="binding site" evidence="17">
    <location>
        <position position="463"/>
    </location>
    <ligand>
        <name>AMP</name>
        <dbReference type="ChEBI" id="CHEBI:456215"/>
    </ligand>
</feature>
<dbReference type="EMBL" id="RXYK01000001">
    <property type="protein sequence ID" value="RTY40013.1"/>
    <property type="molecule type" value="Genomic_DNA"/>
</dbReference>
<organism evidence="22 23">
    <name type="scientific">Chlorobium phaeovibrioides</name>
    <dbReference type="NCBI Taxonomy" id="1094"/>
    <lineage>
        <taxon>Bacteria</taxon>
        <taxon>Pseudomonadati</taxon>
        <taxon>Chlorobiota</taxon>
        <taxon>Chlorobiia</taxon>
        <taxon>Chlorobiales</taxon>
        <taxon>Chlorobiaceae</taxon>
        <taxon>Chlorobium/Pelodictyon group</taxon>
        <taxon>Chlorobium</taxon>
    </lineage>
</organism>
<sequence length="528" mass="54788">MKPVLTAHEMQQADRAAAERFHFSAACLMELAGKECVRVTLEQLGCDSPTGMEFLVVAGRGNNGGDGFVIARHLLNLGAAVDLVLLYPDSTAAGAAAGNLSILESYLPEHLPLRIFRTIQEALPFVSERPYSVMFDAMTGTGLKISEPGMALRSPLNEGIELLNSLHERTASLTAAVDIPSGLDATNGFSAESVIEADYTITMAFLKTGLLLNDGPPVAGEVSVAEISIPEWMAGEPGCLLVDELFAADHFVLRAEKSAKHENGKVLIVSGSHSPEGSMGGAAILSAGAAVKAGAGYVAVALPPALSSAMHMAVPEAVVINQDLHTIITKAAWADTILIGPGLGREKESLDLVEALLKSPDISSRKLILDADALYAIAERGLQSLLASMPEVLLTPHYGEFAKLAGITAEEAATDPINSAVQFSGRYGAVILLKGSPTLIASSSFPVLINTSGTEALATAGTGDVLSGMIAALSAKGNDLVDAAGAAAWFHGRAGDLAANVSSLVSSSLVLDSIPLAIDEIFDFEDHS</sequence>
<dbReference type="InterPro" id="IPR036652">
    <property type="entry name" value="YjeF_N_dom_sf"/>
</dbReference>
<dbReference type="PROSITE" id="PS51385">
    <property type="entry name" value="YJEF_N"/>
    <property type="match status" value="1"/>
</dbReference>
<dbReference type="GO" id="GO:0005524">
    <property type="term" value="F:ATP binding"/>
    <property type="evidence" value="ECO:0007669"/>
    <property type="project" value="UniProtKB-UniRule"/>
</dbReference>
<evidence type="ECO:0000256" key="14">
    <source>
        <dbReference type="ARBA" id="ARBA00025153"/>
    </source>
</evidence>
<evidence type="ECO:0000256" key="3">
    <source>
        <dbReference type="ARBA" id="ARBA00006001"/>
    </source>
</evidence>
<evidence type="ECO:0000256" key="11">
    <source>
        <dbReference type="ARBA" id="ARBA00023235"/>
    </source>
</evidence>
<evidence type="ECO:0000256" key="9">
    <source>
        <dbReference type="ARBA" id="ARBA00022958"/>
    </source>
</evidence>
<comment type="subunit">
    <text evidence="17">Homotetramer.</text>
</comment>
<dbReference type="GO" id="GO:0046496">
    <property type="term" value="P:nicotinamide nucleotide metabolic process"/>
    <property type="evidence" value="ECO:0007669"/>
    <property type="project" value="UniProtKB-UniRule"/>
</dbReference>
<comment type="caution">
    <text evidence="22">The sequence shown here is derived from an EMBL/GenBank/DDBJ whole genome shotgun (WGS) entry which is preliminary data.</text>
</comment>
<comment type="function">
    <text evidence="17">Catalyzes the dehydration of the S-form of NAD(P)HX at the expense of ADP, which is converted to AMP. Together with NAD(P)HX epimerase, which catalyzes the epimerization of the S- and R-forms, the enzyme allows the repair of both epimers of NAD(P)HX, a damaged form of NAD(P)H that is a result of enzymatic or heat-dependent hydration.</text>
</comment>
<dbReference type="InterPro" id="IPR000631">
    <property type="entry name" value="CARKD"/>
</dbReference>
<feature type="domain" description="YjeF N-terminal" evidence="21">
    <location>
        <begin position="10"/>
        <end position="235"/>
    </location>
</feature>
<evidence type="ECO:0000256" key="1">
    <source>
        <dbReference type="ARBA" id="ARBA00000013"/>
    </source>
</evidence>
<comment type="similarity">
    <text evidence="18">Belongs to the NnrE/AIBP family.</text>
</comment>
<feature type="binding site" evidence="17">
    <location>
        <position position="464"/>
    </location>
    <ligand>
        <name>(6S)-NADPHX</name>
        <dbReference type="ChEBI" id="CHEBI:64076"/>
    </ligand>
</feature>
<keyword evidence="5 18" id="KW-0479">Metal-binding</keyword>
<evidence type="ECO:0000259" key="21">
    <source>
        <dbReference type="PROSITE" id="PS51385"/>
    </source>
</evidence>
<evidence type="ECO:0000256" key="15">
    <source>
        <dbReference type="ARBA" id="ARBA00048238"/>
    </source>
</evidence>
<dbReference type="SUPFAM" id="SSF64153">
    <property type="entry name" value="YjeF N-terminal domain-like"/>
    <property type="match status" value="1"/>
</dbReference>
<comment type="catalytic activity">
    <reaction evidence="2 18 19">
        <text>(6R)-NADPHX = (6S)-NADPHX</text>
        <dbReference type="Rhea" id="RHEA:32227"/>
        <dbReference type="ChEBI" id="CHEBI:64076"/>
        <dbReference type="ChEBI" id="CHEBI:64077"/>
        <dbReference type="EC" id="5.1.99.6"/>
    </reaction>
</comment>
<evidence type="ECO:0000256" key="13">
    <source>
        <dbReference type="ARBA" id="ARBA00023268"/>
    </source>
</evidence>
<comment type="function">
    <text evidence="18">Catalyzes the epimerization of the S- and R-forms of NAD(P)HX, a damaged form of NAD(P)H that is a result of enzymatic or heat-dependent hydration. This is a prerequisite for the S-specific NAD(P)H-hydrate dehydratase to allow the repair of both epimers of NAD(P)HX.</text>
</comment>
<reference evidence="22 23" key="1">
    <citation type="submission" date="2018-12" db="EMBL/GenBank/DDBJ databases">
        <authorList>
            <person name="Lunina O.N."/>
            <person name="Grouzdev D.S."/>
            <person name="Gorlenko V.M."/>
            <person name="Savvichev A.S."/>
        </authorList>
    </citation>
    <scope>NUCLEOTIDE SEQUENCE [LARGE SCALE GENOMIC DNA]</scope>
    <source>
        <strain evidence="22 23">BrKhr-17</strain>
    </source>
</reference>
<comment type="similarity">
    <text evidence="17">Belongs to the NnrD/CARKD family.</text>
</comment>
<feature type="binding site" evidence="17">
    <location>
        <position position="342"/>
    </location>
    <ligand>
        <name>(6S)-NADPHX</name>
        <dbReference type="ChEBI" id="CHEBI:64076"/>
    </ligand>
</feature>
<feature type="binding site" evidence="18">
    <location>
        <begin position="62"/>
        <end position="66"/>
    </location>
    <ligand>
        <name>(6S)-NADPHX</name>
        <dbReference type="ChEBI" id="CHEBI:64076"/>
    </ligand>
</feature>
<comment type="similarity">
    <text evidence="3 19">In the N-terminal section; belongs to the NnrE/AIBP family.</text>
</comment>
<comment type="similarity">
    <text evidence="4 19">In the C-terminal section; belongs to the NnrD/CARKD family.</text>
</comment>
<dbReference type="NCBIfam" id="TIGR00196">
    <property type="entry name" value="yjeF_cterm"/>
    <property type="match status" value="1"/>
</dbReference>
<keyword evidence="6 17" id="KW-0547">Nucleotide-binding</keyword>
<dbReference type="GO" id="GO:0052855">
    <property type="term" value="F:ADP-dependent NAD(P)H-hydrate dehydratase activity"/>
    <property type="evidence" value="ECO:0007669"/>
    <property type="project" value="UniProtKB-UniRule"/>
</dbReference>
<dbReference type="AlphaFoldDB" id="A0A432AXT9"/>
<keyword evidence="8 17" id="KW-0521">NADP</keyword>
<evidence type="ECO:0000256" key="2">
    <source>
        <dbReference type="ARBA" id="ARBA00000909"/>
    </source>
</evidence>
<evidence type="ECO:0000256" key="10">
    <source>
        <dbReference type="ARBA" id="ARBA00023027"/>
    </source>
</evidence>
<dbReference type="SUPFAM" id="SSF53613">
    <property type="entry name" value="Ribokinase-like"/>
    <property type="match status" value="1"/>
</dbReference>
<dbReference type="Gene3D" id="3.40.50.10260">
    <property type="entry name" value="YjeF N-terminal domain"/>
    <property type="match status" value="1"/>
</dbReference>
<comment type="catalytic activity">
    <reaction evidence="15 17 19">
        <text>(6S)-NADHX + ADP = AMP + phosphate + NADH + H(+)</text>
        <dbReference type="Rhea" id="RHEA:32223"/>
        <dbReference type="ChEBI" id="CHEBI:15378"/>
        <dbReference type="ChEBI" id="CHEBI:43474"/>
        <dbReference type="ChEBI" id="CHEBI:57945"/>
        <dbReference type="ChEBI" id="CHEBI:64074"/>
        <dbReference type="ChEBI" id="CHEBI:456215"/>
        <dbReference type="ChEBI" id="CHEBI:456216"/>
        <dbReference type="EC" id="4.2.1.136"/>
    </reaction>
</comment>
<comment type="function">
    <text evidence="14 19">Bifunctional enzyme that catalyzes the epimerization of the S- and R-forms of NAD(P)HX and the dehydration of the S-form of NAD(P)HX at the expense of ADP, which is converted to AMP. This allows the repair of both epimers of NAD(P)HX, a damaged form of NAD(P)H that is a result of enzymatic or heat-dependent hydration.</text>
</comment>
<dbReference type="InterPro" id="IPR029056">
    <property type="entry name" value="Ribokinase-like"/>
</dbReference>
<feature type="binding site" evidence="18">
    <location>
        <position position="136"/>
    </location>
    <ligand>
        <name>K(+)</name>
        <dbReference type="ChEBI" id="CHEBI:29103"/>
    </ligand>
</feature>
<protein>
    <recommendedName>
        <fullName evidence="19">Bifunctional NAD(P)H-hydrate repair enzyme</fullName>
    </recommendedName>
    <alternativeName>
        <fullName evidence="19">Nicotinamide nucleotide repair protein</fullName>
    </alternativeName>
    <domain>
        <recommendedName>
            <fullName evidence="19">ADP-dependent (S)-NAD(P)H-hydrate dehydratase</fullName>
            <ecNumber evidence="19">4.2.1.136</ecNumber>
        </recommendedName>
        <alternativeName>
            <fullName evidence="19">ADP-dependent NAD(P)HX dehydratase</fullName>
        </alternativeName>
    </domain>
    <domain>
        <recommendedName>
            <fullName evidence="19">NAD(P)H-hydrate epimerase</fullName>
            <ecNumber evidence="19">5.1.99.6</ecNumber>
        </recommendedName>
    </domain>
</protein>
<keyword evidence="7 17" id="KW-0067">ATP-binding</keyword>